<accession>A0A072R3Y1</accession>
<dbReference type="STRING" id="1293911.H710_00537"/>
<organism evidence="2 3">
    <name type="scientific">Bartonella bacilliformis Ver097</name>
    <dbReference type="NCBI Taxonomy" id="1293911"/>
    <lineage>
        <taxon>Bacteria</taxon>
        <taxon>Pseudomonadati</taxon>
        <taxon>Pseudomonadota</taxon>
        <taxon>Alphaproteobacteria</taxon>
        <taxon>Hyphomicrobiales</taxon>
        <taxon>Bartonellaceae</taxon>
        <taxon>Bartonella</taxon>
    </lineage>
</organism>
<reference evidence="2 3" key="1">
    <citation type="submission" date="2013-04" db="EMBL/GenBank/DDBJ databases">
        <title>The Genome Sequence of Bartonella bacilliformis Ver097.</title>
        <authorList>
            <consortium name="The Broad Institute Genomics Platform"/>
            <consortium name="The Broad Institute Genome Sequencing Center for Infectious Disease"/>
            <person name="Feldgarden M."/>
            <person name="Kirby J."/>
            <person name="Birtles R."/>
            <person name="Dasch G."/>
            <person name="Hendrix L."/>
            <person name="Koehler J."/>
            <person name="Walker B."/>
            <person name="Young S.K."/>
            <person name="Zeng Q."/>
            <person name="Gargeya S."/>
            <person name="Fitzgerald M."/>
            <person name="Haas B."/>
            <person name="Abouelleil A."/>
            <person name="Allen A.W."/>
            <person name="Alvarado L."/>
            <person name="Arachchi H.M."/>
            <person name="Berlin A.M."/>
            <person name="Chapman S.B."/>
            <person name="Gainer-Dewar J."/>
            <person name="Goldberg J."/>
            <person name="Griggs A."/>
            <person name="Gujja S."/>
            <person name="Hansen M."/>
            <person name="Howarth C."/>
            <person name="Imamovic A."/>
            <person name="Ireland A."/>
            <person name="Larimer J."/>
            <person name="McCowan C."/>
            <person name="Murphy C."/>
            <person name="Pearson M."/>
            <person name="Poon T.W."/>
            <person name="Priest M."/>
            <person name="Roberts A."/>
            <person name="Saif S."/>
            <person name="Shea T."/>
            <person name="Sisk P."/>
            <person name="Sykes S."/>
            <person name="Wortman J."/>
            <person name="Nusbaum C."/>
            <person name="Birren B."/>
        </authorList>
    </citation>
    <scope>NUCLEOTIDE SEQUENCE [LARGE SCALE GENOMIC DNA]</scope>
    <source>
        <strain evidence="2 3">Ver097</strain>
    </source>
</reference>
<keyword evidence="1" id="KW-1133">Transmembrane helix</keyword>
<dbReference type="Proteomes" id="UP000031740">
    <property type="component" value="Unassembled WGS sequence"/>
</dbReference>
<dbReference type="PATRIC" id="fig|1293911.3.peg.562"/>
<evidence type="ECO:0000256" key="1">
    <source>
        <dbReference type="SAM" id="Phobius"/>
    </source>
</evidence>
<evidence type="ECO:0008006" key="4">
    <source>
        <dbReference type="Google" id="ProtNLM"/>
    </source>
</evidence>
<dbReference type="Pfam" id="PF17264">
    <property type="entry name" value="DUF5330"/>
    <property type="match status" value="1"/>
</dbReference>
<dbReference type="EMBL" id="ASIV01000004">
    <property type="protein sequence ID" value="KEG19942.1"/>
    <property type="molecule type" value="Genomic_DNA"/>
</dbReference>
<gene>
    <name evidence="2" type="ORF">H710_00537</name>
</gene>
<dbReference type="InterPro" id="IPR035220">
    <property type="entry name" value="DUF5330"/>
</dbReference>
<name>A0A072R3Y1_BARBA</name>
<dbReference type="HOGENOM" id="CLU_155729_0_0_5"/>
<keyword evidence="1" id="KW-0812">Transmembrane</keyword>
<keyword evidence="1" id="KW-0472">Membrane</keyword>
<protein>
    <recommendedName>
        <fullName evidence="4">DUF5330 domain-containing protein</fullName>
    </recommendedName>
</protein>
<dbReference type="AlphaFoldDB" id="A0A072R3Y1"/>
<evidence type="ECO:0000313" key="3">
    <source>
        <dbReference type="Proteomes" id="UP000031740"/>
    </source>
</evidence>
<sequence>MIRFFIKSVFFLLFVFVIISLFVKKQNNDNSSSQTAMNIITSDTAIALKETINDLGKFCERNIQTCETGKSFLGSIGEHARNGAKIAYEYLDHTFGHNDTIQSKNINPKENPLSTIKEMN</sequence>
<feature type="transmembrane region" description="Helical" evidence="1">
    <location>
        <begin position="6"/>
        <end position="23"/>
    </location>
</feature>
<evidence type="ECO:0000313" key="2">
    <source>
        <dbReference type="EMBL" id="KEG19942.1"/>
    </source>
</evidence>
<comment type="caution">
    <text evidence="2">The sequence shown here is derived from an EMBL/GenBank/DDBJ whole genome shotgun (WGS) entry which is preliminary data.</text>
</comment>
<proteinExistence type="predicted"/>